<proteinExistence type="predicted"/>
<sequence length="52" mass="5397">MKTSIIIAAIVLLFGCDSSSTRSSITHTAKAQLCIDGVCSDNFVVIPPEGGE</sequence>
<gene>
    <name evidence="1" type="ORF">MM415B00505_0028</name>
</gene>
<dbReference type="PROSITE" id="PS51257">
    <property type="entry name" value="PROKAR_LIPOPROTEIN"/>
    <property type="match status" value="1"/>
</dbReference>
<protein>
    <recommendedName>
        <fullName evidence="2">Lipoprotein</fullName>
    </recommendedName>
</protein>
<reference evidence="1" key="1">
    <citation type="submission" date="2020-03" db="EMBL/GenBank/DDBJ databases">
        <title>The deep terrestrial virosphere.</title>
        <authorList>
            <person name="Holmfeldt K."/>
            <person name="Nilsson E."/>
            <person name="Simone D."/>
            <person name="Lopez-Fernandez M."/>
            <person name="Wu X."/>
            <person name="de Brujin I."/>
            <person name="Lundin D."/>
            <person name="Andersson A."/>
            <person name="Bertilsson S."/>
            <person name="Dopson M."/>
        </authorList>
    </citation>
    <scope>NUCLEOTIDE SEQUENCE</scope>
    <source>
        <strain evidence="1">MM415B00505</strain>
    </source>
</reference>
<organism evidence="1">
    <name type="scientific">viral metagenome</name>
    <dbReference type="NCBI Taxonomy" id="1070528"/>
    <lineage>
        <taxon>unclassified sequences</taxon>
        <taxon>metagenomes</taxon>
        <taxon>organismal metagenomes</taxon>
    </lineage>
</organism>
<dbReference type="EMBL" id="MT141518">
    <property type="protein sequence ID" value="QJA64364.1"/>
    <property type="molecule type" value="Genomic_DNA"/>
</dbReference>
<accession>A0A6M3J3X6</accession>
<evidence type="ECO:0008006" key="2">
    <source>
        <dbReference type="Google" id="ProtNLM"/>
    </source>
</evidence>
<name>A0A6M3J3X6_9ZZZZ</name>
<dbReference type="AlphaFoldDB" id="A0A6M3J3X6"/>
<evidence type="ECO:0000313" key="1">
    <source>
        <dbReference type="EMBL" id="QJA64364.1"/>
    </source>
</evidence>